<dbReference type="HOGENOM" id="CLU_124431_1_0_11"/>
<evidence type="ECO:0000313" key="2">
    <source>
        <dbReference type="EMBL" id="AAZ55213.1"/>
    </source>
</evidence>
<feature type="transmembrane region" description="Helical" evidence="1">
    <location>
        <begin position="6"/>
        <end position="28"/>
    </location>
</feature>
<dbReference type="EMBL" id="CP000088">
    <property type="protein sequence ID" value="AAZ55213.1"/>
    <property type="molecule type" value="Genomic_DNA"/>
</dbReference>
<accession>Q47QQ6</accession>
<keyword evidence="1" id="KW-0812">Transmembrane</keyword>
<protein>
    <recommendedName>
        <fullName evidence="3">DUF2784 domain-containing protein</fullName>
    </recommendedName>
</protein>
<dbReference type="Pfam" id="PF10861">
    <property type="entry name" value="DUF2784"/>
    <property type="match status" value="1"/>
</dbReference>
<organism evidence="2">
    <name type="scientific">Thermobifida fusca (strain YX)</name>
    <dbReference type="NCBI Taxonomy" id="269800"/>
    <lineage>
        <taxon>Bacteria</taxon>
        <taxon>Bacillati</taxon>
        <taxon>Actinomycetota</taxon>
        <taxon>Actinomycetes</taxon>
        <taxon>Streptosporangiales</taxon>
        <taxon>Nocardiopsidaceae</taxon>
        <taxon>Thermobifida</taxon>
    </lineage>
</organism>
<dbReference type="OrthoDB" id="370375at2"/>
<evidence type="ECO:0000256" key="1">
    <source>
        <dbReference type="SAM" id="Phobius"/>
    </source>
</evidence>
<feature type="transmembrane region" description="Helical" evidence="1">
    <location>
        <begin position="35"/>
        <end position="53"/>
    </location>
</feature>
<feature type="transmembrane region" description="Helical" evidence="1">
    <location>
        <begin position="96"/>
        <end position="115"/>
    </location>
</feature>
<keyword evidence="1" id="KW-1133">Transmembrane helix</keyword>
<sequence length="128" mass="14188">MRYPLIADTVMAVHFAFLAYLVCGGVLAWRWPRMFWPHLAAAAYGLGTVVVGWPCPLTRLENWARSKAGQQGLDPGGFISHYLTGVLYPADRLPHVQAAVGVIVVLSWAGALWTVRRRSPTALRLPHR</sequence>
<dbReference type="RefSeq" id="WP_011291622.1">
    <property type="nucleotide sequence ID" value="NC_007333.1"/>
</dbReference>
<reference evidence="2" key="1">
    <citation type="submission" date="2005-07" db="EMBL/GenBank/DDBJ databases">
        <title>Complete sequence of Thermobifida fusca YX.</title>
        <authorList>
            <consortium name="US DOE Joint Genome Institute"/>
            <person name="Copeland A."/>
            <person name="Lucas S."/>
            <person name="Lapidus A."/>
            <person name="Barry K."/>
            <person name="Detter J.C."/>
            <person name="Glavina T."/>
            <person name="Hammon N."/>
            <person name="Israni S."/>
            <person name="Pitluck S."/>
            <person name="Di Bartolo G."/>
            <person name="Chain P."/>
            <person name="Schmutz J."/>
            <person name="Larimer F."/>
            <person name="Land M."/>
            <person name="Lykidis A."/>
            <person name="Richardson P."/>
        </authorList>
    </citation>
    <scope>NUCLEOTIDE SEQUENCE</scope>
    <source>
        <strain evidence="2">YX</strain>
    </source>
</reference>
<dbReference type="eggNOG" id="ENOG5032SH9">
    <property type="taxonomic scope" value="Bacteria"/>
</dbReference>
<dbReference type="InterPro" id="IPR021218">
    <property type="entry name" value="DUF2784"/>
</dbReference>
<dbReference type="KEGG" id="tfu:Tfu_1175"/>
<name>Q47QQ6_THEFY</name>
<evidence type="ECO:0008006" key="3">
    <source>
        <dbReference type="Google" id="ProtNLM"/>
    </source>
</evidence>
<dbReference type="STRING" id="269800.Tfu_1175"/>
<gene>
    <name evidence="2" type="ordered locus">Tfu_1175</name>
</gene>
<keyword evidence="1" id="KW-0472">Membrane</keyword>
<dbReference type="AlphaFoldDB" id="Q47QQ6"/>
<proteinExistence type="predicted"/>